<evidence type="ECO:0000259" key="1">
    <source>
        <dbReference type="SMART" id="SM00642"/>
    </source>
</evidence>
<evidence type="ECO:0000313" key="3">
    <source>
        <dbReference type="Proteomes" id="UP000245048"/>
    </source>
</evidence>
<protein>
    <submittedName>
        <fullName evidence="2">Malto-oligosyltrehalose synthase</fullName>
    </submittedName>
</protein>
<dbReference type="RefSeq" id="WP_109515226.1">
    <property type="nucleotide sequence ID" value="NZ_PDOA01000001.1"/>
</dbReference>
<keyword evidence="3" id="KW-1185">Reference proteome</keyword>
<proteinExistence type="predicted"/>
<dbReference type="OrthoDB" id="9761577at2"/>
<comment type="caution">
    <text evidence="2">The sequence shown here is derived from an EMBL/GenBank/DDBJ whole genome shotgun (WGS) entry which is preliminary data.</text>
</comment>
<reference evidence="3" key="1">
    <citation type="submission" date="2017-10" db="EMBL/GenBank/DDBJ databases">
        <authorList>
            <person name="Toshchakov S.V."/>
            <person name="Goeva M.A."/>
        </authorList>
    </citation>
    <scope>NUCLEOTIDE SEQUENCE [LARGE SCALE GENOMIC DNA]</scope>
    <source>
        <strain evidence="3">JR1/69-1-13</strain>
    </source>
</reference>
<dbReference type="InterPro" id="IPR013797">
    <property type="entry name" value="Maltooligo_trehalose_synth_4"/>
</dbReference>
<dbReference type="Proteomes" id="UP000245048">
    <property type="component" value="Unassembled WGS sequence"/>
</dbReference>
<accession>A0A2U1VA04</accession>
<dbReference type="GO" id="GO:0047470">
    <property type="term" value="F:(1,4)-alpha-D-glucan 1-alpha-D-glucosylmutase activity"/>
    <property type="evidence" value="ECO:0007669"/>
    <property type="project" value="TreeGrafter"/>
</dbReference>
<gene>
    <name evidence="2" type="primary">treY</name>
    <name evidence="2" type="ORF">CR165_01750</name>
</gene>
<dbReference type="Gene3D" id="1.10.10.470">
    <property type="entry name" value="Maltooligosyl trehalose synthase, domain 4"/>
    <property type="match status" value="1"/>
</dbReference>
<evidence type="ECO:0000313" key="2">
    <source>
        <dbReference type="EMBL" id="PWC30655.1"/>
    </source>
</evidence>
<dbReference type="SUPFAM" id="SSF51445">
    <property type="entry name" value="(Trans)glycosidases"/>
    <property type="match status" value="1"/>
</dbReference>
<dbReference type="GO" id="GO:0005992">
    <property type="term" value="P:trehalose biosynthetic process"/>
    <property type="evidence" value="ECO:0007669"/>
    <property type="project" value="TreeGrafter"/>
</dbReference>
<dbReference type="InterPro" id="IPR012767">
    <property type="entry name" value="Trehalose_TreY"/>
</dbReference>
<dbReference type="PANTHER" id="PTHR10357">
    <property type="entry name" value="ALPHA-AMYLASE FAMILY MEMBER"/>
    <property type="match status" value="1"/>
</dbReference>
<dbReference type="NCBIfam" id="TIGR02401">
    <property type="entry name" value="trehalose_TreY"/>
    <property type="match status" value="1"/>
</dbReference>
<dbReference type="Pfam" id="PF00128">
    <property type="entry name" value="Alpha-amylase"/>
    <property type="match status" value="1"/>
</dbReference>
<feature type="domain" description="Glycosyl hydrolase family 13 catalytic" evidence="1">
    <location>
        <begin position="12"/>
        <end position="477"/>
    </location>
</feature>
<dbReference type="InterPro" id="IPR017853">
    <property type="entry name" value="GH"/>
</dbReference>
<dbReference type="AlphaFoldDB" id="A0A2U1VA04"/>
<dbReference type="Gene3D" id="3.30.1590.10">
    <property type="entry name" value="Maltooligosyl trehalose synthase, domain 2"/>
    <property type="match status" value="1"/>
</dbReference>
<dbReference type="GO" id="GO:0030980">
    <property type="term" value="P:alpha-glucan catabolic process"/>
    <property type="evidence" value="ECO:0007669"/>
    <property type="project" value="TreeGrafter"/>
</dbReference>
<organism evidence="2 3">
    <name type="scientific">Teichococcus aestuarii</name>
    <dbReference type="NCBI Taxonomy" id="568898"/>
    <lineage>
        <taxon>Bacteria</taxon>
        <taxon>Pseudomonadati</taxon>
        <taxon>Pseudomonadota</taxon>
        <taxon>Alphaproteobacteria</taxon>
        <taxon>Acetobacterales</taxon>
        <taxon>Roseomonadaceae</taxon>
        <taxon>Roseomonas</taxon>
    </lineage>
</organism>
<dbReference type="SMART" id="SM00642">
    <property type="entry name" value="Aamy"/>
    <property type="match status" value="1"/>
</dbReference>
<dbReference type="CDD" id="cd11336">
    <property type="entry name" value="AmyAc_MTSase"/>
    <property type="match status" value="1"/>
</dbReference>
<sequence length="890" mass="96986">MSDHAQPHPAATTHPRATYRIQFQAGFTLDDAVAIVPYLARLGVSHLYASPLLPAAPGSTHGYDITAHDAINPALGGEPALRRLVAALRAEGMGLLLDIVPNHMGVDGPHNAWWQDVLAKGTDSAYARFFDIDWNSDDPTLKGRMLAPFLGRPYGEALAEGELRLVKEGPTGLAVAYFDNRFPIAPRDAESILEDRDGLAEHDTKSLTGAARLHALLERQNYRLAWWRTATDEINWRRFFDVTGLAGLRAEEPEVFDATHELILRLYAEGLIDGVRIDHVDGLADPGGYCRKLRRRMESAGHRRPAGAPSGPPYILIEKILAPGERLETRWQTDGTTGYDFMDQVSAVLHDTAGEAPLSALWRETSGSEADFHAEEFQARKQILRDSLAAELDGCARALHHLARGHLRSRDFSFNAIRRVLAQLLVHFPVYRVYVRHGTPTAQDAAVLRQAAEAARASLKPTDHAALSHLLYWLAEEPVRERPPGESRRALLVARTRFQQLSSPTAAKSVEDTAFYRYGRLLSRNEVGSNPGHFAMPPETFHALMAARATEWPHALLATATHDHKRGEDVRMRLAVLSEIPDDWAAALRGFLAESRALVQDLPDGPAPTPGDAVMLLQMVVASWPLGLPVTDRAGIGAWVERLSGWLQKAMREAKRRSGWAMPDEAYEQATAGFLRGVLDVAAHPALATGLQGFAARIALPGALKSLAQTTLRLTCPGVPDVYQGTEFWDESLVDPDNRRPVDYAARRAALARNAEPAGLLADWASGTVKQALIHRLLLARAEAPALFTAGHYTPLPLEGAQAGAMLAFLRQEAGEALLVAVPRLSVPLLGRGETLSVPDSVWGDTRLVLPPALSGRSWRCLLTGASVPAGDALPLAGHPLPLRVLRAAG</sequence>
<dbReference type="Gene3D" id="3.20.20.80">
    <property type="entry name" value="Glycosidases"/>
    <property type="match status" value="2"/>
</dbReference>
<dbReference type="EMBL" id="PDOA01000001">
    <property type="protein sequence ID" value="PWC30655.1"/>
    <property type="molecule type" value="Genomic_DNA"/>
</dbReference>
<dbReference type="PANTHER" id="PTHR10357:SF216">
    <property type="entry name" value="MALTOOLIGOSYL TREHALOSE SYNTHASE-RELATED"/>
    <property type="match status" value="1"/>
</dbReference>
<name>A0A2U1VA04_9PROT</name>
<dbReference type="InterPro" id="IPR006047">
    <property type="entry name" value="GH13_cat_dom"/>
</dbReference>